<protein>
    <recommendedName>
        <fullName evidence="18">Alpha-dioxygenase 1</fullName>
    </recommendedName>
</protein>
<evidence type="ECO:0000256" key="1">
    <source>
        <dbReference type="ARBA" id="ARBA00001913"/>
    </source>
</evidence>
<keyword evidence="13" id="KW-0408">Iron</keyword>
<name>A0A8J5HJU1_ZINOF</name>
<keyword evidence="11" id="KW-0223">Dioxygenase</keyword>
<evidence type="ECO:0000313" key="17">
    <source>
        <dbReference type="Proteomes" id="UP000734854"/>
    </source>
</evidence>
<keyword evidence="7" id="KW-0925">Oxylipin biosynthesis</keyword>
<dbReference type="PANTHER" id="PTHR11903">
    <property type="entry name" value="PROSTAGLANDIN G/H SYNTHASE"/>
    <property type="match status" value="1"/>
</dbReference>
<dbReference type="PROSITE" id="PS50292">
    <property type="entry name" value="PEROXIDASE_3"/>
    <property type="match status" value="2"/>
</dbReference>
<dbReference type="GO" id="GO:0046872">
    <property type="term" value="F:metal ion binding"/>
    <property type="evidence" value="ECO:0007669"/>
    <property type="project" value="UniProtKB-KW"/>
</dbReference>
<keyword evidence="5" id="KW-0349">Heme</keyword>
<keyword evidence="14" id="KW-0443">Lipid metabolism</keyword>
<comment type="cofactor">
    <cofactor evidence="2">
        <name>heme b</name>
        <dbReference type="ChEBI" id="CHEBI:60344"/>
    </cofactor>
</comment>
<evidence type="ECO:0000256" key="13">
    <source>
        <dbReference type="ARBA" id="ARBA00023004"/>
    </source>
</evidence>
<evidence type="ECO:0000256" key="14">
    <source>
        <dbReference type="ARBA" id="ARBA00023098"/>
    </source>
</evidence>
<reference evidence="16 17" key="1">
    <citation type="submission" date="2020-08" db="EMBL/GenBank/DDBJ databases">
        <title>Plant Genome Project.</title>
        <authorList>
            <person name="Zhang R.-G."/>
        </authorList>
    </citation>
    <scope>NUCLEOTIDE SEQUENCE [LARGE SCALE GENOMIC DNA]</scope>
    <source>
        <tissue evidence="16">Rhizome</tissue>
    </source>
</reference>
<dbReference type="GO" id="GO:0004601">
    <property type="term" value="F:peroxidase activity"/>
    <property type="evidence" value="ECO:0007669"/>
    <property type="project" value="UniProtKB-KW"/>
</dbReference>
<proteinExistence type="predicted"/>
<evidence type="ECO:0000256" key="3">
    <source>
        <dbReference type="ARBA" id="ARBA00022516"/>
    </source>
</evidence>
<evidence type="ECO:0000256" key="15">
    <source>
        <dbReference type="ARBA" id="ARBA00023160"/>
    </source>
</evidence>
<dbReference type="AlphaFoldDB" id="A0A8J5HJU1"/>
<dbReference type="CDD" id="cd09818">
    <property type="entry name" value="PIOX_like"/>
    <property type="match status" value="2"/>
</dbReference>
<keyword evidence="15" id="KW-0275">Fatty acid biosynthesis</keyword>
<dbReference type="Pfam" id="PF03098">
    <property type="entry name" value="An_peroxidase"/>
    <property type="match status" value="2"/>
</dbReference>
<sequence>MCCLPLLQSIIHPDFHEVFERMPLCDKLSFLYVHSLDRLKLWHKLPVFLGLTYLQQRRTLHNKYNLRAVGESETTPFDPKDYAYRTDDGEFNDPNNSKAGGYDAFFGRNMLPQDQNDRLLSPHPAIVATKFLDRRGTYKDTGKQFNLIAASWIQFMVHDWIDHLEDTQQIVLTAPAHVADQCPLKSFRFYSTKEIPTHKDLITTGNLNIRTAWWDGSAIYGSEGKKEMAVRTYVDGKLKLGDNNLLQHDPVTGIAISGDIRNSWAGVSTLQALFAKEHNAAEYPYLDDEELFRKARLVTSAVIAKIHTIDWTVELLKTHTMNAAMHANWYGLLGKWVKDRFGHIGGEALGGLVGLSQPNNHGVPYSLTEEFTSVYRMHPLLPDSLHLRNINTTPGPNKSPQYLKEVKMEELVGIRGESKLGEIGFERQLVSMGHQACGALELWNYPLFFKDLIAQNVDGTERSDHVDMPALEIYRDRERSVPRYNQFRRGLLMIPISKWEDLTDDKETVQDLLEVYGEDVEKLDLLVGLMAEKKIKGFAISETAFFVFIIMASRRLEADRFFTSYFNEETYTKKGFQWVNSTESLRDVIQRHYPRIASTWMNSTSAFSVWDAPPNSFNPVPLLLRLGLWHRLPVFLGLTYLQQRRTLHNKYNLRAVGESETTPFDPKDYAYRTDDGEFNDPNNSKAGSHNAFFGRNTLPQDQNDPLLCPHPAIVATKFLDRRGTYKDTGKQFNLIAASWIQFMVHDWIDHLEDTQQIVLVAPANVADRCPLKSFRFYCTKEIPTHKDLITAGHSNIRTAWWDGSAIYGSEGKKEMAVRTYVDGKLKLGDNNLLQHDPVTGIAISGDIRNSWAGVSTLQALFAKEHNAAEYPYLDDEELFRKARLVTSAVIAKIHTIDWTVELLKTHTMNAAMHANWYGLLGKWVKERFGHIGGEALGGLVGLSQPNNHGVPYSLTEEFTSVYRMHPLLPDSLHLRNINTTPGPNKSPHYLKEVKMEELVGIRGESKLGEIGFERQLVSMGHQACGALELWNYPLFFKDLIAQNVDGTERSDHVDMPALEIYRDRERSVPRYNQFRRGLLMIPISKWEDLTDDKETVQDLREVYGDDVEKLDLLVGLMAEKKIKGFAISETAFFVFIIMASRRLEADRFFTSYFNEETYTKKGFQWVNSTESLRDVIQRHYPSIASTWMNSTSAFSVWDAPPNSFNPVPLLLRTAPIEATPFGELPPDALPALEVCLVEKDVSPKKKHKGRKITLAPPPKRLAVLTETPSLPLPYA</sequence>
<dbReference type="InterPro" id="IPR019791">
    <property type="entry name" value="Haem_peroxidase_animal"/>
</dbReference>
<evidence type="ECO:0000256" key="12">
    <source>
        <dbReference type="ARBA" id="ARBA00023002"/>
    </source>
</evidence>
<evidence type="ECO:0000256" key="8">
    <source>
        <dbReference type="ARBA" id="ARBA00022821"/>
    </source>
</evidence>
<accession>A0A8J5HJU1</accession>
<dbReference type="EMBL" id="JACMSC010000006">
    <property type="protein sequence ID" value="KAG6517896.1"/>
    <property type="molecule type" value="Genomic_DNA"/>
</dbReference>
<organism evidence="16 17">
    <name type="scientific">Zingiber officinale</name>
    <name type="common">Ginger</name>
    <name type="synonym">Amomum zingiber</name>
    <dbReference type="NCBI Taxonomy" id="94328"/>
    <lineage>
        <taxon>Eukaryota</taxon>
        <taxon>Viridiplantae</taxon>
        <taxon>Streptophyta</taxon>
        <taxon>Embryophyta</taxon>
        <taxon>Tracheophyta</taxon>
        <taxon>Spermatophyta</taxon>
        <taxon>Magnoliopsida</taxon>
        <taxon>Liliopsida</taxon>
        <taxon>Zingiberales</taxon>
        <taxon>Zingiberaceae</taxon>
        <taxon>Zingiber</taxon>
    </lineage>
</organism>
<dbReference type="InterPro" id="IPR050783">
    <property type="entry name" value="Oxylipin_biosynth_metab"/>
</dbReference>
<keyword evidence="4" id="KW-0575">Peroxidase</keyword>
<dbReference type="GO" id="GO:0006979">
    <property type="term" value="P:response to oxidative stress"/>
    <property type="evidence" value="ECO:0007669"/>
    <property type="project" value="InterPro"/>
</dbReference>
<evidence type="ECO:0000256" key="6">
    <source>
        <dbReference type="ARBA" id="ARBA00022723"/>
    </source>
</evidence>
<keyword evidence="12" id="KW-0560">Oxidoreductase</keyword>
<dbReference type="PANTHER" id="PTHR11903:SF11">
    <property type="entry name" value="ALPHA-DIOXYGENASE 1"/>
    <property type="match status" value="1"/>
</dbReference>
<comment type="cofactor">
    <cofactor evidence="1">
        <name>Ca(2+)</name>
        <dbReference type="ChEBI" id="CHEBI:29108"/>
    </cofactor>
</comment>
<keyword evidence="8" id="KW-0611">Plant defense</keyword>
<evidence type="ECO:0000256" key="2">
    <source>
        <dbReference type="ARBA" id="ARBA00001970"/>
    </source>
</evidence>
<dbReference type="GO" id="GO:0031408">
    <property type="term" value="P:oxylipin biosynthetic process"/>
    <property type="evidence" value="ECO:0007669"/>
    <property type="project" value="UniProtKB-KW"/>
</dbReference>
<keyword evidence="9" id="KW-0276">Fatty acid metabolism</keyword>
<keyword evidence="10" id="KW-0106">Calcium</keyword>
<evidence type="ECO:0008006" key="18">
    <source>
        <dbReference type="Google" id="ProtNLM"/>
    </source>
</evidence>
<evidence type="ECO:0000256" key="5">
    <source>
        <dbReference type="ARBA" id="ARBA00022617"/>
    </source>
</evidence>
<keyword evidence="3" id="KW-0444">Lipid biosynthesis</keyword>
<evidence type="ECO:0000256" key="11">
    <source>
        <dbReference type="ARBA" id="ARBA00022964"/>
    </source>
</evidence>
<keyword evidence="17" id="KW-1185">Reference proteome</keyword>
<dbReference type="Proteomes" id="UP000734854">
    <property type="component" value="Unassembled WGS sequence"/>
</dbReference>
<dbReference type="InterPro" id="IPR034815">
    <property type="entry name" value="A_dioxygenase"/>
</dbReference>
<dbReference type="Gene3D" id="1.10.640.10">
    <property type="entry name" value="Haem peroxidase domain superfamily, animal type"/>
    <property type="match status" value="2"/>
</dbReference>
<dbReference type="GO" id="GO:0006952">
    <property type="term" value="P:defense response"/>
    <property type="evidence" value="ECO:0007669"/>
    <property type="project" value="UniProtKB-KW"/>
</dbReference>
<dbReference type="GO" id="GO:0020037">
    <property type="term" value="F:heme binding"/>
    <property type="evidence" value="ECO:0007669"/>
    <property type="project" value="InterPro"/>
</dbReference>
<evidence type="ECO:0000256" key="10">
    <source>
        <dbReference type="ARBA" id="ARBA00022837"/>
    </source>
</evidence>
<keyword evidence="6" id="KW-0479">Metal-binding</keyword>
<evidence type="ECO:0000256" key="9">
    <source>
        <dbReference type="ARBA" id="ARBA00022832"/>
    </source>
</evidence>
<evidence type="ECO:0000256" key="4">
    <source>
        <dbReference type="ARBA" id="ARBA00022559"/>
    </source>
</evidence>
<comment type="caution">
    <text evidence="16">The sequence shown here is derived from an EMBL/GenBank/DDBJ whole genome shotgun (WGS) entry which is preliminary data.</text>
</comment>
<dbReference type="GO" id="GO:0006633">
    <property type="term" value="P:fatty acid biosynthetic process"/>
    <property type="evidence" value="ECO:0007669"/>
    <property type="project" value="UniProtKB-KW"/>
</dbReference>
<evidence type="ECO:0000256" key="7">
    <source>
        <dbReference type="ARBA" id="ARBA00022767"/>
    </source>
</evidence>
<dbReference type="GO" id="GO:0016702">
    <property type="term" value="F:oxidoreductase activity, acting on single donors with incorporation of molecular oxygen, incorporation of two atoms of oxygen"/>
    <property type="evidence" value="ECO:0007669"/>
    <property type="project" value="TreeGrafter"/>
</dbReference>
<dbReference type="InterPro" id="IPR010255">
    <property type="entry name" value="Haem_peroxidase_sf"/>
</dbReference>
<dbReference type="InterPro" id="IPR037120">
    <property type="entry name" value="Haem_peroxidase_sf_animal"/>
</dbReference>
<evidence type="ECO:0000313" key="16">
    <source>
        <dbReference type="EMBL" id="KAG6517896.1"/>
    </source>
</evidence>
<gene>
    <name evidence="16" type="ORF">ZIOFF_021295</name>
</gene>
<dbReference type="SUPFAM" id="SSF48113">
    <property type="entry name" value="Heme-dependent peroxidases"/>
    <property type="match status" value="2"/>
</dbReference>